<dbReference type="InParanoid" id="G0EGJ8"/>
<dbReference type="OrthoDB" id="19284at2157"/>
<protein>
    <submittedName>
        <fullName evidence="1">CRISPR-associated protein, Csa1 family</fullName>
    </submittedName>
</protein>
<reference evidence="1 2" key="1">
    <citation type="journal article" date="2011" name="Stand. Genomic Sci.">
        <title>Complete genome sequence of the hyperthermophilic chemolithoautotroph Pyrolobus fumarii type strain (1A).</title>
        <authorList>
            <person name="Anderson I."/>
            <person name="Goker M."/>
            <person name="Nolan M."/>
            <person name="Lucas S."/>
            <person name="Hammon N."/>
            <person name="Deshpande S."/>
            <person name="Cheng J.F."/>
            <person name="Tapia R."/>
            <person name="Han C."/>
            <person name="Goodwin L."/>
            <person name="Pitluck S."/>
            <person name="Huntemann M."/>
            <person name="Liolios K."/>
            <person name="Ivanova N."/>
            <person name="Pagani I."/>
            <person name="Mavromatis K."/>
            <person name="Ovchinikova G."/>
            <person name="Pati A."/>
            <person name="Chen A."/>
            <person name="Palaniappan K."/>
            <person name="Land M."/>
            <person name="Hauser L."/>
            <person name="Brambilla E.M."/>
            <person name="Huber H."/>
            <person name="Yasawong M."/>
            <person name="Rohde M."/>
            <person name="Spring S."/>
            <person name="Abt B."/>
            <person name="Sikorski J."/>
            <person name="Wirth R."/>
            <person name="Detter J.C."/>
            <person name="Woyke T."/>
            <person name="Bristow J."/>
            <person name="Eisen J.A."/>
            <person name="Markowitz V."/>
            <person name="Hugenholtz P."/>
            <person name="Kyrpides N.C."/>
            <person name="Klenk H.P."/>
            <person name="Lapidus A."/>
        </authorList>
    </citation>
    <scope>NUCLEOTIDE SEQUENCE [LARGE SCALE GENOMIC DNA]</scope>
    <source>
        <strain evidence="2">DSM 11204 / 1A</strain>
    </source>
</reference>
<proteinExistence type="predicted"/>
<accession>G0EGJ8</accession>
<dbReference type="InterPro" id="IPR009260">
    <property type="entry name" value="CRISPR-ass_Csa1"/>
</dbReference>
<dbReference type="STRING" id="694429.Pyrfu_0501"/>
<gene>
    <name evidence="1" type="ordered locus">Pyrfu_0501</name>
</gene>
<dbReference type="GeneID" id="11140148"/>
<dbReference type="KEGG" id="pfm:Pyrfu_0501"/>
<dbReference type="EMBL" id="CP002838">
    <property type="protein sequence ID" value="AEM38372.1"/>
    <property type="molecule type" value="Genomic_DNA"/>
</dbReference>
<dbReference type="Pfam" id="PF06023">
    <property type="entry name" value="Csa1"/>
    <property type="match status" value="1"/>
</dbReference>
<dbReference type="eggNOG" id="arCOG04195">
    <property type="taxonomic scope" value="Archaea"/>
</dbReference>
<organism evidence="1 2">
    <name type="scientific">Pyrolobus fumarii (strain DSM 11204 / 1A)</name>
    <dbReference type="NCBI Taxonomy" id="694429"/>
    <lineage>
        <taxon>Archaea</taxon>
        <taxon>Thermoproteota</taxon>
        <taxon>Thermoprotei</taxon>
        <taxon>Desulfurococcales</taxon>
        <taxon>Pyrodictiaceae</taxon>
        <taxon>Pyrolobus</taxon>
    </lineage>
</organism>
<dbReference type="NCBIfam" id="TIGR01896">
    <property type="entry name" value="cas_AF1879"/>
    <property type="match status" value="1"/>
</dbReference>
<evidence type="ECO:0000313" key="2">
    <source>
        <dbReference type="Proteomes" id="UP000001037"/>
    </source>
</evidence>
<evidence type="ECO:0000313" key="1">
    <source>
        <dbReference type="EMBL" id="AEM38372.1"/>
    </source>
</evidence>
<dbReference type="RefSeq" id="WP_014026049.1">
    <property type="nucleotide sequence ID" value="NC_015931.1"/>
</dbReference>
<dbReference type="AlphaFoldDB" id="G0EGJ8"/>
<dbReference type="HOGENOM" id="CLU_905009_0_0_2"/>
<sequence>MPALLAASSLARALRKLHLLRAADPVEERYRGWSWHSSPVKPRYFVGLGVSEVAYRYCPTRRDLWLRRVRGLRGQPTEAMLKGRIVHEAFRLAARDLSRLVLGEGKSTEDAVAELVGGARERASVILESAGIEGDGDGIAVFAARVYKKMVFAWAQWMEETGAPPWITEYEVDGGLLGLSRRLRVDALAPGLVVEVKYGRWSRDYPVALAGYAMALEASLEIPFDYGLVILVNGDGSRLTLEPVYIGNEERAEFLTARDEAAEIVVSQVDPGRPPRCPDQCPMRLVCAP</sequence>
<name>G0EGJ8_PYRF1</name>
<keyword evidence="2" id="KW-1185">Reference proteome</keyword>
<dbReference type="Proteomes" id="UP000001037">
    <property type="component" value="Chromosome"/>
</dbReference>